<name>A0A0J6WLV6_9MYCO</name>
<organism evidence="1 2">
    <name type="scientific">Mycolicibacterium chlorophenolicum</name>
    <dbReference type="NCBI Taxonomy" id="37916"/>
    <lineage>
        <taxon>Bacteria</taxon>
        <taxon>Bacillati</taxon>
        <taxon>Actinomycetota</taxon>
        <taxon>Actinomycetes</taxon>
        <taxon>Mycobacteriales</taxon>
        <taxon>Mycobacteriaceae</taxon>
        <taxon>Mycolicibacterium</taxon>
    </lineage>
</organism>
<dbReference type="PATRIC" id="fig|37916.4.peg.639"/>
<dbReference type="STRING" id="37916.MCHLDSM_00587"/>
<proteinExistence type="predicted"/>
<comment type="caution">
    <text evidence="1">The sequence shown here is derived from an EMBL/GenBank/DDBJ whole genome shotgun (WGS) entry which is preliminary data.</text>
</comment>
<accession>A0A0J6WLV6</accession>
<evidence type="ECO:0000313" key="2">
    <source>
        <dbReference type="Proteomes" id="UP000036513"/>
    </source>
</evidence>
<reference evidence="1 2" key="1">
    <citation type="journal article" date="2015" name="Genome Biol. Evol.">
        <title>Characterization of Three Mycobacterium spp. with Potential Use in Bioremediation by Genome Sequencing and Comparative Genomics.</title>
        <authorList>
            <person name="Das S."/>
            <person name="Pettersson B.M."/>
            <person name="Behra P.R."/>
            <person name="Ramesh M."/>
            <person name="Dasgupta S."/>
            <person name="Bhattacharya A."/>
            <person name="Kirsebom L.A."/>
        </authorList>
    </citation>
    <scope>NUCLEOTIDE SEQUENCE [LARGE SCALE GENOMIC DNA]</scope>
    <source>
        <strain evidence="1 2">DSM 43826</strain>
    </source>
</reference>
<sequence length="263" mass="28518">MTRGGSSVQLDHYLEVLRIKPGGLPGSTALARAREAGVFTAAHEAFWAATRRVNGDVAGTRELVDVLLLRRTMTTAEVIAGITAALTVGAVSTDVAAVEGRRHAATGAESDRHLGAHGDVVEHRVVSLTQRRLTDPAAVIAGLPPRRSPCDCQPRAAVLSGIFGRTAAGRMRRPGPAIHHAPVPESLIRHWGWPLVMQSPVANWWMVAGLMFGLGIEVEIAQPLLARKARGLDSPGGVHCRLRRRRPGRARCRRRGRCRRERR</sequence>
<dbReference type="Proteomes" id="UP000036513">
    <property type="component" value="Unassembled WGS sequence"/>
</dbReference>
<protein>
    <submittedName>
        <fullName evidence="1">Uncharacterized protein</fullName>
    </submittedName>
</protein>
<evidence type="ECO:0000313" key="1">
    <source>
        <dbReference type="EMBL" id="KMO83008.1"/>
    </source>
</evidence>
<gene>
    <name evidence="1" type="ORF">MCHLDSM_00587</name>
</gene>
<dbReference type="EMBL" id="JYNL01000007">
    <property type="protein sequence ID" value="KMO83008.1"/>
    <property type="molecule type" value="Genomic_DNA"/>
</dbReference>
<keyword evidence="2" id="KW-1185">Reference proteome</keyword>
<dbReference type="AlphaFoldDB" id="A0A0J6WLV6"/>